<dbReference type="AlphaFoldDB" id="A0AAV4MSU1"/>
<comment type="caution">
    <text evidence="1">The sequence shown here is derived from an EMBL/GenBank/DDBJ whole genome shotgun (WGS) entry which is preliminary data.</text>
</comment>
<dbReference type="Proteomes" id="UP001054837">
    <property type="component" value="Unassembled WGS sequence"/>
</dbReference>
<name>A0AAV4MSU1_9ARAC</name>
<sequence>MKINSADPRVDFHLSLKNKEPFARAKHLTGLRCYRSADMTHSVFLRKSSVNKALWKRPAQGKHEKRSRRTNDLLELDPFSCTVVFTRLGVHEVTPGPLAPENERESNHYLHFTRVSLR</sequence>
<protein>
    <submittedName>
        <fullName evidence="1">Uncharacterized protein</fullName>
    </submittedName>
</protein>
<organism evidence="1 2">
    <name type="scientific">Caerostris darwini</name>
    <dbReference type="NCBI Taxonomy" id="1538125"/>
    <lineage>
        <taxon>Eukaryota</taxon>
        <taxon>Metazoa</taxon>
        <taxon>Ecdysozoa</taxon>
        <taxon>Arthropoda</taxon>
        <taxon>Chelicerata</taxon>
        <taxon>Arachnida</taxon>
        <taxon>Araneae</taxon>
        <taxon>Araneomorphae</taxon>
        <taxon>Entelegynae</taxon>
        <taxon>Araneoidea</taxon>
        <taxon>Araneidae</taxon>
        <taxon>Caerostris</taxon>
    </lineage>
</organism>
<gene>
    <name evidence="1" type="ORF">CDAR_458731</name>
</gene>
<keyword evidence="2" id="KW-1185">Reference proteome</keyword>
<accession>A0AAV4MSU1</accession>
<evidence type="ECO:0000313" key="1">
    <source>
        <dbReference type="EMBL" id="GIX74486.1"/>
    </source>
</evidence>
<dbReference type="EMBL" id="BPLQ01000748">
    <property type="protein sequence ID" value="GIX74486.1"/>
    <property type="molecule type" value="Genomic_DNA"/>
</dbReference>
<evidence type="ECO:0000313" key="2">
    <source>
        <dbReference type="Proteomes" id="UP001054837"/>
    </source>
</evidence>
<proteinExistence type="predicted"/>
<reference evidence="1 2" key="1">
    <citation type="submission" date="2021-06" db="EMBL/GenBank/DDBJ databases">
        <title>Caerostris darwini draft genome.</title>
        <authorList>
            <person name="Kono N."/>
            <person name="Arakawa K."/>
        </authorList>
    </citation>
    <scope>NUCLEOTIDE SEQUENCE [LARGE SCALE GENOMIC DNA]</scope>
</reference>